<comment type="caution">
    <text evidence="2">The sequence shown here is derived from an EMBL/GenBank/DDBJ whole genome shotgun (WGS) entry which is preliminary data.</text>
</comment>
<dbReference type="InterPro" id="IPR041664">
    <property type="entry name" value="AAA_16"/>
</dbReference>
<feature type="domain" description="Orc1-like AAA ATPase" evidence="1">
    <location>
        <begin position="20"/>
        <end position="66"/>
    </location>
</feature>
<protein>
    <recommendedName>
        <fullName evidence="1">Orc1-like AAA ATPase domain-containing protein</fullName>
    </recommendedName>
</protein>
<dbReference type="Pfam" id="PF13191">
    <property type="entry name" value="AAA_16"/>
    <property type="match status" value="1"/>
</dbReference>
<proteinExistence type="predicted"/>
<name>X1U4W3_9ZZZZ</name>
<accession>X1U4W3</accession>
<evidence type="ECO:0000313" key="2">
    <source>
        <dbReference type="EMBL" id="GAI98671.1"/>
    </source>
</evidence>
<sequence length="78" mass="8619">MYNKENSPFTPGSPVPVELFVGRSEQIKELIKYAKEASFGKQENIFLIGDRGVGKSSLASFLRSLVSAKMDILGIHVF</sequence>
<reference evidence="2" key="1">
    <citation type="journal article" date="2014" name="Front. Microbiol.">
        <title>High frequency of phylogenetically diverse reductive dehalogenase-homologous genes in deep subseafloor sedimentary metagenomes.</title>
        <authorList>
            <person name="Kawai M."/>
            <person name="Futagami T."/>
            <person name="Toyoda A."/>
            <person name="Takaki Y."/>
            <person name="Nishi S."/>
            <person name="Hori S."/>
            <person name="Arai W."/>
            <person name="Tsubouchi T."/>
            <person name="Morono Y."/>
            <person name="Uchiyama I."/>
            <person name="Ito T."/>
            <person name="Fujiyama A."/>
            <person name="Inagaki F."/>
            <person name="Takami H."/>
        </authorList>
    </citation>
    <scope>NUCLEOTIDE SEQUENCE</scope>
    <source>
        <strain evidence="2">Expedition CK06-06</strain>
    </source>
</reference>
<dbReference type="SUPFAM" id="SSF52540">
    <property type="entry name" value="P-loop containing nucleoside triphosphate hydrolases"/>
    <property type="match status" value="1"/>
</dbReference>
<evidence type="ECO:0000259" key="1">
    <source>
        <dbReference type="Pfam" id="PF13191"/>
    </source>
</evidence>
<gene>
    <name evidence="2" type="ORF">S12H4_39239</name>
</gene>
<feature type="non-terminal residue" evidence="2">
    <location>
        <position position="78"/>
    </location>
</feature>
<dbReference type="InterPro" id="IPR027417">
    <property type="entry name" value="P-loop_NTPase"/>
</dbReference>
<organism evidence="2">
    <name type="scientific">marine sediment metagenome</name>
    <dbReference type="NCBI Taxonomy" id="412755"/>
    <lineage>
        <taxon>unclassified sequences</taxon>
        <taxon>metagenomes</taxon>
        <taxon>ecological metagenomes</taxon>
    </lineage>
</organism>
<dbReference type="AlphaFoldDB" id="X1U4W3"/>
<dbReference type="EMBL" id="BARW01023694">
    <property type="protein sequence ID" value="GAI98671.1"/>
    <property type="molecule type" value="Genomic_DNA"/>
</dbReference>
<dbReference type="Gene3D" id="3.40.50.300">
    <property type="entry name" value="P-loop containing nucleotide triphosphate hydrolases"/>
    <property type="match status" value="1"/>
</dbReference>